<evidence type="ECO:0000313" key="4">
    <source>
        <dbReference type="EnsemblMetazoa" id="BGLB025067-PA"/>
    </source>
</evidence>
<sequence length="1149" mass="126994">MAACANGDGDNAEIGQDLSSQVFCLSDFVRRCALPECVSVTDGNFLGKSVQISKGDVILLKSVEGIQKITLSFKPGAGLSRTEITVPLDYSQKFFVLPPKEATSERRIVSIVTYPTISDLLLDCPTYFEATASYDDPYLPGCSVKAGDRFRFEGIVLDSKDGVERLKVSDEDGNFVLLSSDCRGNFCPLKDDRQYTIKELVDLAPVQRRLKLTAGDSQDDPGGDCQDEYAQVIKARQSHSPTELASPKSSVLSSLHVPANFTGSIHLHKPETMLFISPFNDPDTVWNIPVSAKLFVKMYIPDDYEIPAPKVIPNTSPRVPLPLVSSIAENVPKHIAPSPPQTSQSLVPMKINSFIDCHLPSFPVIAKILDATDTNPFYRKLLKDVDEVNIYRVEEAKRLYVKDAKSDTVFSLSHDLDLSFIEYPEKFKTVLDLLHLPIGSEVKILEDIAADFPKPFSLRVGDIIRITTTNPSFIKMKHAPRDCEVLKCLKIVPEGGDPSKLKLPLDFEMNMVLNVDGGSRKMITLQDLLAGSVTIPTQDVASIPAKSDTELLKELPVDVRILKVMKETFLIVEPTKPVHLPNMPTRKLKQSLSFPVNSTRSLASSEASTLAATAKTFCEEKGSSSSQRPITNIGLPVSSGILIAYKDRLDIYDLNFESSEADYVRNPMEMMTYSEFEERDRLRKLNDDYEDVEFGSSSTIDETGSLKTLHLMRTGSTGLLERKEKKSKMDKVRRFSKALHPKHWRQSKAEPEPLPHPSAMGLMALAARPHEGQRNDYEAQSSSFIQNKSEVLEADNDDEETHENFYEDVEIGPIKAATFAAPTNRQTGAFSGASHMSLPLPRLSSRVIQNKAVGSKSKAQNVSIELENGESGVVKSDEKSQENNALAKARNWATNLSSKFSKNEGLKFKKQRNNPVDVNKNESFPSSSLLESSIPSETNKGASVQEQYKERISPNDIPDRDITHKEQADQDHIVPTQRSNSMIETDTKTFSLLSTDISSEPAPKAPKRRKALLKAALGQNEVSSEVSDLTSNDILDKNVNVSMKNDPICCKDTEITESQNVEASFTLANSNKDSALSKTTINGTIEPPRPKPRNLNKILSDKKVSNVPILPPRGEAPPRKKAPETLATGDVSRKPRPPPKPKVSQQSDV</sequence>
<comment type="similarity">
    <text evidence="1">Belongs to the themis family.</text>
</comment>
<evidence type="ECO:0000256" key="1">
    <source>
        <dbReference type="ARBA" id="ARBA00006414"/>
    </source>
</evidence>
<evidence type="ECO:0000313" key="5">
    <source>
        <dbReference type="Proteomes" id="UP000076420"/>
    </source>
</evidence>
<dbReference type="RefSeq" id="XP_013082975.2">
    <property type="nucleotide sequence ID" value="XM_013227521.2"/>
</dbReference>
<dbReference type="Pfam" id="PF12736">
    <property type="entry name" value="CABIT"/>
    <property type="match status" value="1"/>
</dbReference>
<feature type="compositionally biased region" description="Basic and acidic residues" evidence="2">
    <location>
        <begin position="947"/>
        <end position="972"/>
    </location>
</feature>
<dbReference type="Proteomes" id="UP000076420">
    <property type="component" value="Unassembled WGS sequence"/>
</dbReference>
<dbReference type="GO" id="GO:0005634">
    <property type="term" value="C:nucleus"/>
    <property type="evidence" value="ECO:0007669"/>
    <property type="project" value="TreeGrafter"/>
</dbReference>
<dbReference type="VEuPathDB" id="VectorBase:BGLAX_038737"/>
<dbReference type="PANTHER" id="PTHR15215">
    <property type="entry name" value="CABIT DOMAIN-CONTAINING PROTEIN"/>
    <property type="match status" value="1"/>
</dbReference>
<feature type="compositionally biased region" description="Low complexity" evidence="2">
    <location>
        <begin position="922"/>
        <end position="937"/>
    </location>
</feature>
<organism evidence="4 5">
    <name type="scientific">Biomphalaria glabrata</name>
    <name type="common">Bloodfluke planorb</name>
    <name type="synonym">Freshwater snail</name>
    <dbReference type="NCBI Taxonomy" id="6526"/>
    <lineage>
        <taxon>Eukaryota</taxon>
        <taxon>Metazoa</taxon>
        <taxon>Spiralia</taxon>
        <taxon>Lophotrochozoa</taxon>
        <taxon>Mollusca</taxon>
        <taxon>Gastropoda</taxon>
        <taxon>Heterobranchia</taxon>
        <taxon>Euthyneura</taxon>
        <taxon>Panpulmonata</taxon>
        <taxon>Hygrophila</taxon>
        <taxon>Lymnaeoidea</taxon>
        <taxon>Planorbidae</taxon>
        <taxon>Biomphalaria</taxon>
    </lineage>
</organism>
<reference evidence="4" key="1">
    <citation type="submission" date="2020-05" db="UniProtKB">
        <authorList>
            <consortium name="EnsemblMetazoa"/>
        </authorList>
    </citation>
    <scope>IDENTIFICATION</scope>
    <source>
        <strain evidence="4">BB02</strain>
    </source>
</reference>
<feature type="region of interest" description="Disordered" evidence="2">
    <location>
        <begin position="904"/>
        <end position="984"/>
    </location>
</feature>
<protein>
    <recommendedName>
        <fullName evidence="3">CABIT domain-containing protein</fullName>
    </recommendedName>
</protein>
<name>A0A2C9KZ06_BIOGL</name>
<feature type="domain" description="CABIT" evidence="3">
    <location>
        <begin position="34"/>
        <end position="213"/>
    </location>
</feature>
<dbReference type="VEuPathDB" id="VectorBase:BGLB025067"/>
<dbReference type="OrthoDB" id="9879477at2759"/>
<dbReference type="STRING" id="6526.A0A2C9KZ06"/>
<dbReference type="GO" id="GO:0050852">
    <property type="term" value="P:T cell receptor signaling pathway"/>
    <property type="evidence" value="ECO:0007669"/>
    <property type="project" value="TreeGrafter"/>
</dbReference>
<evidence type="ECO:0000256" key="2">
    <source>
        <dbReference type="SAM" id="MobiDB-lite"/>
    </source>
</evidence>
<dbReference type="GO" id="GO:0005737">
    <property type="term" value="C:cytoplasm"/>
    <property type="evidence" value="ECO:0007669"/>
    <property type="project" value="TreeGrafter"/>
</dbReference>
<dbReference type="PANTHER" id="PTHR15215:SF0">
    <property type="match status" value="1"/>
</dbReference>
<gene>
    <name evidence="4" type="primary">106068218</name>
</gene>
<evidence type="ECO:0000259" key="3">
    <source>
        <dbReference type="Pfam" id="PF12736"/>
    </source>
</evidence>
<proteinExistence type="inferred from homology"/>
<dbReference type="InterPro" id="IPR039671">
    <property type="entry name" value="THEMIS"/>
</dbReference>
<feature type="region of interest" description="Disordered" evidence="2">
    <location>
        <begin position="739"/>
        <end position="758"/>
    </location>
</feature>
<feature type="region of interest" description="Disordered" evidence="2">
    <location>
        <begin position="1079"/>
        <end position="1149"/>
    </location>
</feature>
<dbReference type="AlphaFoldDB" id="A0A2C9KZ06"/>
<dbReference type="EnsemblMetazoa" id="BGLB025067-RA">
    <property type="protein sequence ID" value="BGLB025067-PA"/>
    <property type="gene ID" value="BGLB025067"/>
</dbReference>
<accession>A0A2C9KZ06</accession>
<dbReference type="InterPro" id="IPR025946">
    <property type="entry name" value="CABIT_dom"/>
</dbReference>
<dbReference type="KEGG" id="bgt:106068218"/>